<gene>
    <name evidence="2" type="ORF">ACFOHL_13300</name>
</gene>
<evidence type="ECO:0000256" key="1">
    <source>
        <dbReference type="SAM" id="MobiDB-lite"/>
    </source>
</evidence>
<feature type="compositionally biased region" description="Polar residues" evidence="1">
    <location>
        <begin position="38"/>
        <end position="53"/>
    </location>
</feature>
<sequence length="203" mass="22386">MSTTQSENIELKSYIYSPPKSPSIPIAPKTLPRPKPDTLSQSNSDNNKSAVAQHTSKAFAGNVLVNRNPILKGKKPATSTQSAVSINPLSSKNGVYIGDIVKQQLEGITNYSKLMREDLQTYKQDALIEMTEGAVFSQDYLDLKESRTASVDCGENSKKVLATISGLMGGSIRCRQFNNVDQFIQNRLNNRTKEKSNNTEENQ</sequence>
<dbReference type="Proteomes" id="UP001595478">
    <property type="component" value="Unassembled WGS sequence"/>
</dbReference>
<name>A0ABV7FR63_9ALTE</name>
<accession>A0ABV7FR63</accession>
<dbReference type="EMBL" id="JBHRSW010000029">
    <property type="protein sequence ID" value="MFC3122595.1"/>
    <property type="molecule type" value="Genomic_DNA"/>
</dbReference>
<comment type="caution">
    <text evidence="2">The sequence shown here is derived from an EMBL/GenBank/DDBJ whole genome shotgun (WGS) entry which is preliminary data.</text>
</comment>
<keyword evidence="3" id="KW-1185">Reference proteome</keyword>
<feature type="region of interest" description="Disordered" evidence="1">
    <location>
        <begin position="1"/>
        <end position="53"/>
    </location>
</feature>
<evidence type="ECO:0000313" key="3">
    <source>
        <dbReference type="Proteomes" id="UP001595478"/>
    </source>
</evidence>
<protein>
    <submittedName>
        <fullName evidence="2">Uncharacterized protein</fullName>
    </submittedName>
</protein>
<feature type="compositionally biased region" description="Low complexity" evidence="1">
    <location>
        <begin position="12"/>
        <end position="26"/>
    </location>
</feature>
<evidence type="ECO:0000313" key="2">
    <source>
        <dbReference type="EMBL" id="MFC3122595.1"/>
    </source>
</evidence>
<proteinExistence type="predicted"/>
<organism evidence="2 3">
    <name type="scientific">Agaribacter flavus</name>
    <dbReference type="NCBI Taxonomy" id="1902781"/>
    <lineage>
        <taxon>Bacteria</taxon>
        <taxon>Pseudomonadati</taxon>
        <taxon>Pseudomonadota</taxon>
        <taxon>Gammaproteobacteria</taxon>
        <taxon>Alteromonadales</taxon>
        <taxon>Alteromonadaceae</taxon>
        <taxon>Agaribacter</taxon>
    </lineage>
</organism>
<reference evidence="3" key="1">
    <citation type="journal article" date="2019" name="Int. J. Syst. Evol. Microbiol.">
        <title>The Global Catalogue of Microorganisms (GCM) 10K type strain sequencing project: providing services to taxonomists for standard genome sequencing and annotation.</title>
        <authorList>
            <consortium name="The Broad Institute Genomics Platform"/>
            <consortium name="The Broad Institute Genome Sequencing Center for Infectious Disease"/>
            <person name="Wu L."/>
            <person name="Ma J."/>
        </authorList>
    </citation>
    <scope>NUCLEOTIDE SEQUENCE [LARGE SCALE GENOMIC DNA]</scope>
    <source>
        <strain evidence="3">KCTC 52473</strain>
    </source>
</reference>